<dbReference type="RefSeq" id="WP_207882011.1">
    <property type="nucleotide sequence ID" value="NZ_JAFVMF010000014.1"/>
</dbReference>
<feature type="compositionally biased region" description="Basic and acidic residues" evidence="1">
    <location>
        <begin position="112"/>
        <end position="121"/>
    </location>
</feature>
<evidence type="ECO:0000313" key="3">
    <source>
        <dbReference type="Proteomes" id="UP000664771"/>
    </source>
</evidence>
<proteinExistence type="predicted"/>
<organism evidence="2 3">
    <name type="scientific">Acetobacter sacchari</name>
    <dbReference type="NCBI Taxonomy" id="2661687"/>
    <lineage>
        <taxon>Bacteria</taxon>
        <taxon>Pseudomonadati</taxon>
        <taxon>Pseudomonadota</taxon>
        <taxon>Alphaproteobacteria</taxon>
        <taxon>Acetobacterales</taxon>
        <taxon>Acetobacteraceae</taxon>
        <taxon>Acetobacter</taxon>
    </lineage>
</organism>
<name>A0ABS3LXX9_9PROT</name>
<feature type="region of interest" description="Disordered" evidence="1">
    <location>
        <begin position="111"/>
        <end position="138"/>
    </location>
</feature>
<dbReference type="EMBL" id="JAFVMF010000014">
    <property type="protein sequence ID" value="MBO1360756.1"/>
    <property type="molecule type" value="Genomic_DNA"/>
</dbReference>
<reference evidence="2 3" key="1">
    <citation type="submission" date="2021-03" db="EMBL/GenBank/DDBJ databases">
        <title>The complete genome sequence of Acetobacter sacchari TBRC 11175.</title>
        <authorList>
            <person name="Charoenyingcharoen P."/>
            <person name="Yukphan P."/>
        </authorList>
    </citation>
    <scope>NUCLEOTIDE SEQUENCE [LARGE SCALE GENOMIC DNA]</scope>
    <source>
        <strain evidence="2 3">TBRC 11175</strain>
    </source>
</reference>
<evidence type="ECO:0000256" key="1">
    <source>
        <dbReference type="SAM" id="MobiDB-lite"/>
    </source>
</evidence>
<dbReference type="Proteomes" id="UP000664771">
    <property type="component" value="Unassembled WGS sequence"/>
</dbReference>
<gene>
    <name evidence="2" type="ORF">J2D73_13265</name>
</gene>
<evidence type="ECO:0000313" key="2">
    <source>
        <dbReference type="EMBL" id="MBO1360756.1"/>
    </source>
</evidence>
<sequence length="154" mass="16666">MTQAEFGQLCDCVAKNGNTSHCIRLIGCSLDDLYRFLKHHADERPRLTLALSVFHDDFIATVRDFAISGIPGIRRGEKGAIILGDDGEPVIDRSPNPQLLAAVLRESSARLTRSEQRDRENSLAAGSEDAASSIMQAINSDPSPVMLAVGKSCD</sequence>
<keyword evidence="3" id="KW-1185">Reference proteome</keyword>
<accession>A0ABS3LXX9</accession>
<protein>
    <submittedName>
        <fullName evidence="2">Uncharacterized protein</fullName>
    </submittedName>
</protein>
<comment type="caution">
    <text evidence="2">The sequence shown here is derived from an EMBL/GenBank/DDBJ whole genome shotgun (WGS) entry which is preliminary data.</text>
</comment>